<keyword evidence="1" id="KW-0732">Signal</keyword>
<evidence type="ECO:0000256" key="1">
    <source>
        <dbReference type="SAM" id="SignalP"/>
    </source>
</evidence>
<dbReference type="Proteomes" id="UP000001880">
    <property type="component" value="Chromosome"/>
</dbReference>
<feature type="signal peptide" evidence="1">
    <location>
        <begin position="1"/>
        <end position="20"/>
    </location>
</feature>
<name>D0LM14_HALO1</name>
<evidence type="ECO:0008006" key="4">
    <source>
        <dbReference type="Google" id="ProtNLM"/>
    </source>
</evidence>
<keyword evidence="3" id="KW-1185">Reference proteome</keyword>
<dbReference type="PROSITE" id="PS51257">
    <property type="entry name" value="PROKAR_LIPOPROTEIN"/>
    <property type="match status" value="1"/>
</dbReference>
<dbReference type="AlphaFoldDB" id="D0LM14"/>
<dbReference type="RefSeq" id="WP_012827800.1">
    <property type="nucleotide sequence ID" value="NC_013440.1"/>
</dbReference>
<evidence type="ECO:0000313" key="3">
    <source>
        <dbReference type="Proteomes" id="UP000001880"/>
    </source>
</evidence>
<evidence type="ECO:0000313" key="2">
    <source>
        <dbReference type="EMBL" id="ACY15192.1"/>
    </source>
</evidence>
<sequence>MRITLIVLAALSFACTSCWFETGPDRFIYQLSWFCAESSCERGDDLNQFNRAETYGTDFAMSSTSASDLATSATIVVSATLGRDCRLVLDLVLFGHELDESILCFTPNGFELTVTIPDEDPETSSTWVVMAREL</sequence>
<reference evidence="2 3" key="1">
    <citation type="journal article" date="2010" name="Stand. Genomic Sci.">
        <title>Complete genome sequence of Haliangium ochraceum type strain (SMP-2).</title>
        <authorList>
            <consortium name="US DOE Joint Genome Institute (JGI-PGF)"/>
            <person name="Ivanova N."/>
            <person name="Daum C."/>
            <person name="Lang E."/>
            <person name="Abt B."/>
            <person name="Kopitz M."/>
            <person name="Saunders E."/>
            <person name="Lapidus A."/>
            <person name="Lucas S."/>
            <person name="Glavina Del Rio T."/>
            <person name="Nolan M."/>
            <person name="Tice H."/>
            <person name="Copeland A."/>
            <person name="Cheng J.F."/>
            <person name="Chen F."/>
            <person name="Bruce D."/>
            <person name="Goodwin L."/>
            <person name="Pitluck S."/>
            <person name="Mavromatis K."/>
            <person name="Pati A."/>
            <person name="Mikhailova N."/>
            <person name="Chen A."/>
            <person name="Palaniappan K."/>
            <person name="Land M."/>
            <person name="Hauser L."/>
            <person name="Chang Y.J."/>
            <person name="Jeffries C.D."/>
            <person name="Detter J.C."/>
            <person name="Brettin T."/>
            <person name="Rohde M."/>
            <person name="Goker M."/>
            <person name="Bristow J."/>
            <person name="Markowitz V."/>
            <person name="Eisen J.A."/>
            <person name="Hugenholtz P."/>
            <person name="Kyrpides N.C."/>
            <person name="Klenk H.P."/>
        </authorList>
    </citation>
    <scope>NUCLEOTIDE SEQUENCE [LARGE SCALE GENOMIC DNA]</scope>
    <source>
        <strain evidence="3">DSM 14365 / CIP 107738 / JCM 11303 / AJ 13395 / SMP-2</strain>
    </source>
</reference>
<organism evidence="2 3">
    <name type="scientific">Haliangium ochraceum (strain DSM 14365 / JCM 11303 / SMP-2)</name>
    <dbReference type="NCBI Taxonomy" id="502025"/>
    <lineage>
        <taxon>Bacteria</taxon>
        <taxon>Pseudomonadati</taxon>
        <taxon>Myxococcota</taxon>
        <taxon>Polyangia</taxon>
        <taxon>Haliangiales</taxon>
        <taxon>Kofleriaceae</taxon>
        <taxon>Haliangium</taxon>
    </lineage>
</organism>
<dbReference type="STRING" id="502025.Hoch_2661"/>
<feature type="chain" id="PRO_5003010711" description="Lipoprotein" evidence="1">
    <location>
        <begin position="21"/>
        <end position="134"/>
    </location>
</feature>
<gene>
    <name evidence="2" type="ordered locus">Hoch_2661</name>
</gene>
<proteinExistence type="predicted"/>
<dbReference type="HOGENOM" id="CLU_156493_0_0_7"/>
<dbReference type="KEGG" id="hoh:Hoch_2661"/>
<accession>D0LM14</accession>
<dbReference type="EMBL" id="CP001804">
    <property type="protein sequence ID" value="ACY15192.1"/>
    <property type="molecule type" value="Genomic_DNA"/>
</dbReference>
<protein>
    <recommendedName>
        <fullName evidence="4">Lipoprotein</fullName>
    </recommendedName>
</protein>